<dbReference type="EMBL" id="CAUYUJ010003158">
    <property type="protein sequence ID" value="CAK0804119.1"/>
    <property type="molecule type" value="Genomic_DNA"/>
</dbReference>
<organism evidence="1 2">
    <name type="scientific">Prorocentrum cordatum</name>
    <dbReference type="NCBI Taxonomy" id="2364126"/>
    <lineage>
        <taxon>Eukaryota</taxon>
        <taxon>Sar</taxon>
        <taxon>Alveolata</taxon>
        <taxon>Dinophyceae</taxon>
        <taxon>Prorocentrales</taxon>
        <taxon>Prorocentraceae</taxon>
        <taxon>Prorocentrum</taxon>
    </lineage>
</organism>
<accession>A0ABN9QDY6</accession>
<dbReference type="Proteomes" id="UP001189429">
    <property type="component" value="Unassembled WGS sequence"/>
</dbReference>
<keyword evidence="2" id="KW-1185">Reference proteome</keyword>
<reference evidence="1" key="1">
    <citation type="submission" date="2023-10" db="EMBL/GenBank/DDBJ databases">
        <authorList>
            <person name="Chen Y."/>
            <person name="Shah S."/>
            <person name="Dougan E. K."/>
            <person name="Thang M."/>
            <person name="Chan C."/>
        </authorList>
    </citation>
    <scope>NUCLEOTIDE SEQUENCE [LARGE SCALE GENOMIC DNA]</scope>
</reference>
<evidence type="ECO:0000313" key="2">
    <source>
        <dbReference type="Proteomes" id="UP001189429"/>
    </source>
</evidence>
<gene>
    <name evidence="1" type="ORF">PCOR1329_LOCUS11032</name>
</gene>
<comment type="caution">
    <text evidence="1">The sequence shown here is derived from an EMBL/GenBank/DDBJ whole genome shotgun (WGS) entry which is preliminary data.</text>
</comment>
<name>A0ABN9QDY6_9DINO</name>
<feature type="non-terminal residue" evidence="1">
    <location>
        <position position="375"/>
    </location>
</feature>
<evidence type="ECO:0000313" key="1">
    <source>
        <dbReference type="EMBL" id="CAK0804119.1"/>
    </source>
</evidence>
<protein>
    <submittedName>
        <fullName evidence="1">Uncharacterized protein</fullName>
    </submittedName>
</protein>
<sequence length="375" mass="39200">MVKSGDCAGGTALVGLHWVTGPPNVSSTGQEATFDWGTSAVGARGGVYSVCWCTARSGAATSEPCTENYPHRFSMKAGELTIFGPRPAHAPWAVQFGSAAREVSTAVAMDTAEPDSGLGHALVAGYTNGTIENALSARLKGEAAGLEYDWDGSGLADSNYIEVSCGYFTPATTKTKQMTTCRYLRLELQPLDLLNLGGLDGWVSKVAYNGSQLWTRQIGTDGDDLVTSVGADPLDHSIIVGGYTTGSMIEGAPIDPFTGLPSDMSGGKDCFLAKLSQYGEYVTAVQFGSLLDDWVAAIAVGDDGSIYVALTRGNPMLGLGTEGGSDGTVVKFSSDLDFEWLGSVVSEFDDELQAIALHTGADGVQRAIVAGWTRD</sequence>
<proteinExistence type="predicted"/>